<dbReference type="PANTHER" id="PTHR43668">
    <property type="entry name" value="ALLANTOINASE"/>
    <property type="match status" value="1"/>
</dbReference>
<comment type="subunit">
    <text evidence="6">Homotetramer.</text>
</comment>
<dbReference type="InterPro" id="IPR017593">
    <property type="entry name" value="Allantoinase"/>
</dbReference>
<dbReference type="NCBIfam" id="TIGR00857">
    <property type="entry name" value="pyrC_multi"/>
    <property type="match status" value="1"/>
</dbReference>
<dbReference type="InterPro" id="IPR050138">
    <property type="entry name" value="DHOase/Allantoinase_Hydrolase"/>
</dbReference>
<dbReference type="InterPro" id="IPR002195">
    <property type="entry name" value="Dihydroorotase_CS"/>
</dbReference>
<evidence type="ECO:0000313" key="12">
    <source>
        <dbReference type="EMBL" id="MCQ1528854.1"/>
    </source>
</evidence>
<evidence type="ECO:0000256" key="10">
    <source>
        <dbReference type="ARBA" id="ARBA00022833"/>
    </source>
</evidence>
<keyword evidence="10" id="KW-0862">Zinc</keyword>
<organism evidence="12 13">
    <name type="scientific">Lutispora saccharofermentans</name>
    <dbReference type="NCBI Taxonomy" id="3024236"/>
    <lineage>
        <taxon>Bacteria</taxon>
        <taxon>Bacillati</taxon>
        <taxon>Bacillota</taxon>
        <taxon>Clostridia</taxon>
        <taxon>Lutisporales</taxon>
        <taxon>Lutisporaceae</taxon>
        <taxon>Lutispora</taxon>
    </lineage>
</organism>
<keyword evidence="8" id="KW-0479">Metal-binding</keyword>
<feature type="domain" description="Amidohydrolase-related" evidence="11">
    <location>
        <begin position="51"/>
        <end position="439"/>
    </location>
</feature>
<protein>
    <recommendedName>
        <fullName evidence="7">allantoinase</fullName>
        <ecNumber evidence="7">3.5.2.5</ecNumber>
    </recommendedName>
</protein>
<dbReference type="SUPFAM" id="SSF51556">
    <property type="entry name" value="Metallo-dependent hydrolases"/>
    <property type="match status" value="1"/>
</dbReference>
<proteinExistence type="inferred from homology"/>
<dbReference type="InterPro" id="IPR006680">
    <property type="entry name" value="Amidohydro-rel"/>
</dbReference>
<dbReference type="Proteomes" id="UP001651880">
    <property type="component" value="Unassembled WGS sequence"/>
</dbReference>
<gene>
    <name evidence="12" type="primary">allB</name>
    <name evidence="12" type="ORF">LJD61_04750</name>
</gene>
<dbReference type="RefSeq" id="WP_255226369.1">
    <property type="nucleotide sequence ID" value="NZ_JAJEKE010000002.1"/>
</dbReference>
<comment type="caution">
    <text evidence="12">The sequence shown here is derived from an EMBL/GenBank/DDBJ whole genome shotgun (WGS) entry which is preliminary data.</text>
</comment>
<dbReference type="InterPro" id="IPR011059">
    <property type="entry name" value="Metal-dep_hydrolase_composite"/>
</dbReference>
<comment type="similarity">
    <text evidence="4">Belongs to the metallo-dependent hydrolases superfamily. DHOase family. Class I DHOase subfamily.</text>
</comment>
<evidence type="ECO:0000313" key="13">
    <source>
        <dbReference type="Proteomes" id="UP001651880"/>
    </source>
</evidence>
<dbReference type="Gene3D" id="2.30.40.10">
    <property type="entry name" value="Urease, subunit C, domain 1"/>
    <property type="match status" value="1"/>
</dbReference>
<comment type="function">
    <text evidence="2">Catalyzes the reversible cyclization of carbamoyl aspartate to dihydroorotate.</text>
</comment>
<dbReference type="Gene3D" id="3.20.20.140">
    <property type="entry name" value="Metal-dependent hydrolases"/>
    <property type="match status" value="1"/>
</dbReference>
<evidence type="ECO:0000256" key="8">
    <source>
        <dbReference type="ARBA" id="ARBA00022723"/>
    </source>
</evidence>
<evidence type="ECO:0000256" key="4">
    <source>
        <dbReference type="ARBA" id="ARBA00010286"/>
    </source>
</evidence>
<dbReference type="InterPro" id="IPR032466">
    <property type="entry name" value="Metal_Hydrolase"/>
</dbReference>
<evidence type="ECO:0000256" key="1">
    <source>
        <dbReference type="ARBA" id="ARBA00001947"/>
    </source>
</evidence>
<evidence type="ECO:0000256" key="7">
    <source>
        <dbReference type="ARBA" id="ARBA00012863"/>
    </source>
</evidence>
<keyword evidence="13" id="KW-1185">Reference proteome</keyword>
<name>A0ABT1NC65_9FIRM</name>
<comment type="pathway">
    <text evidence="3">Nitrogen metabolism; (S)-allantoin degradation; allantoate from (S)-allantoin: step 1/1.</text>
</comment>
<reference evidence="12 13" key="1">
    <citation type="submission" date="2021-10" db="EMBL/GenBank/DDBJ databases">
        <title>Lutispora strain m25 sp. nov., a thermophilic, non-spore-forming bacterium isolated from a lab-scale methanogenic bioreactor digesting anaerobic sludge.</title>
        <authorList>
            <person name="El Houari A."/>
            <person name="Mcdonald J."/>
        </authorList>
    </citation>
    <scope>NUCLEOTIDE SEQUENCE [LARGE SCALE GENOMIC DNA]</scope>
    <source>
        <strain evidence="13">m25</strain>
    </source>
</reference>
<dbReference type="Pfam" id="PF01979">
    <property type="entry name" value="Amidohydro_1"/>
    <property type="match status" value="1"/>
</dbReference>
<evidence type="ECO:0000256" key="3">
    <source>
        <dbReference type="ARBA" id="ARBA00004968"/>
    </source>
</evidence>
<evidence type="ECO:0000256" key="2">
    <source>
        <dbReference type="ARBA" id="ARBA00002368"/>
    </source>
</evidence>
<accession>A0ABT1NC65</accession>
<evidence type="ECO:0000256" key="5">
    <source>
        <dbReference type="ARBA" id="ARBA00010368"/>
    </source>
</evidence>
<evidence type="ECO:0000256" key="6">
    <source>
        <dbReference type="ARBA" id="ARBA00011881"/>
    </source>
</evidence>
<dbReference type="EC" id="3.5.2.5" evidence="7"/>
<dbReference type="EMBL" id="JAJEKE010000002">
    <property type="protein sequence ID" value="MCQ1528854.1"/>
    <property type="molecule type" value="Genomic_DNA"/>
</dbReference>
<evidence type="ECO:0000256" key="9">
    <source>
        <dbReference type="ARBA" id="ARBA00022801"/>
    </source>
</evidence>
<dbReference type="GO" id="GO:0004038">
    <property type="term" value="F:allantoinase activity"/>
    <property type="evidence" value="ECO:0007669"/>
    <property type="project" value="UniProtKB-EC"/>
</dbReference>
<dbReference type="NCBIfam" id="TIGR03178">
    <property type="entry name" value="allantoinase"/>
    <property type="match status" value="1"/>
</dbReference>
<dbReference type="PROSITE" id="PS00482">
    <property type="entry name" value="DIHYDROOROTASE_1"/>
    <property type="match status" value="1"/>
</dbReference>
<sequence>MVDLVIKNAHVVTPANIFLGGVAIENGKIAAVASDGSLPEAKEVIDGKGNYLIPGGVDPHVHIRFPGGAHRENFKTGTEAAAAGGITTIIEHPISNPPQYSVEILNRRVEAVKEQAIVDVAFLGAAGGGHLDKIGEIGKAGIVGYKTFLHDAPEGRTSEFEGLTSKNNFELNEVLKEIKKTSLLASAHAEDNDLVSGGIAKLRKEGKTYPKAHCESRPAIVEVLAVERLIRLAKENGTRLYLVHMSTPEAVELAKRARQEGQEIYIETCPHYLYLADDALDKFGTYAKCNPALRDKDRVAKMWDYIKDGTIDTIGSDHAPYTVEEKEKKKEDIFVAPSGFPGIETSMPLMFTAAKENKISIDRAVKLLSTNPSKIFGLYPKKGAICPGADADLVLIDPDEGYTIHAGEMFTKARDVAKVFEGKRVYGKIKKTILRGKVVFDEGKILAKPGYGQWVVPVK</sequence>
<dbReference type="SUPFAM" id="SSF51338">
    <property type="entry name" value="Composite domain of metallo-dependent hydrolases"/>
    <property type="match status" value="1"/>
</dbReference>
<comment type="cofactor">
    <cofactor evidence="1">
        <name>Zn(2+)</name>
        <dbReference type="ChEBI" id="CHEBI:29105"/>
    </cofactor>
</comment>
<evidence type="ECO:0000259" key="11">
    <source>
        <dbReference type="Pfam" id="PF01979"/>
    </source>
</evidence>
<dbReference type="PANTHER" id="PTHR43668:SF2">
    <property type="entry name" value="ALLANTOINASE"/>
    <property type="match status" value="1"/>
</dbReference>
<comment type="similarity">
    <text evidence="5">Belongs to the metallo-dependent hydrolases superfamily. Allantoinase family.</text>
</comment>
<keyword evidence="9 12" id="KW-0378">Hydrolase</keyword>